<evidence type="ECO:0000256" key="2">
    <source>
        <dbReference type="ARBA" id="ARBA00023002"/>
    </source>
</evidence>
<feature type="binding site" evidence="3">
    <location>
        <position position="69"/>
    </location>
    <ligand>
        <name>FAD</name>
        <dbReference type="ChEBI" id="CHEBI:57692"/>
    </ligand>
</feature>
<dbReference type="EMBL" id="CAJPDQ010000014">
    <property type="protein sequence ID" value="CAF9919264.1"/>
    <property type="molecule type" value="Genomic_DNA"/>
</dbReference>
<proteinExistence type="inferred from homology"/>
<feature type="binding site" evidence="3">
    <location>
        <position position="309"/>
    </location>
    <ligand>
        <name>FAD</name>
        <dbReference type="ChEBI" id="CHEBI:57692"/>
    </ligand>
</feature>
<feature type="binding site" evidence="3">
    <location>
        <position position="454"/>
    </location>
    <ligand>
        <name>substrate</name>
    </ligand>
</feature>
<evidence type="ECO:0000259" key="5">
    <source>
        <dbReference type="Pfam" id="PF01593"/>
    </source>
</evidence>
<keyword evidence="2 4" id="KW-0560">Oxidoreductase</keyword>
<accession>A0A8H3F798</accession>
<dbReference type="InterPro" id="IPR001613">
    <property type="entry name" value="Flavin_amine_oxidase"/>
</dbReference>
<dbReference type="InterPro" id="IPR002937">
    <property type="entry name" value="Amino_oxidase"/>
</dbReference>
<dbReference type="Proteomes" id="UP000664169">
    <property type="component" value="Unassembled WGS sequence"/>
</dbReference>
<dbReference type="Gene3D" id="3.90.660.10">
    <property type="match status" value="1"/>
</dbReference>
<dbReference type="InterPro" id="IPR050281">
    <property type="entry name" value="Flavin_monoamine_oxidase"/>
</dbReference>
<dbReference type="GO" id="GO:0016491">
    <property type="term" value="F:oxidoreductase activity"/>
    <property type="evidence" value="ECO:0007669"/>
    <property type="project" value="UniProtKB-KW"/>
</dbReference>
<comment type="caution">
    <text evidence="6">The sequence shown here is derived from an EMBL/GenBank/DDBJ whole genome shotgun (WGS) entry which is preliminary data.</text>
</comment>
<evidence type="ECO:0000313" key="7">
    <source>
        <dbReference type="Proteomes" id="UP000664169"/>
    </source>
</evidence>
<evidence type="ECO:0000313" key="6">
    <source>
        <dbReference type="EMBL" id="CAF9919264.1"/>
    </source>
</evidence>
<evidence type="ECO:0000256" key="1">
    <source>
        <dbReference type="ARBA" id="ARBA00001974"/>
    </source>
</evidence>
<gene>
    <name evidence="6" type="ORF">GOMPHAMPRED_001721</name>
</gene>
<keyword evidence="7" id="KW-1185">Reference proteome</keyword>
<dbReference type="InterPro" id="IPR036188">
    <property type="entry name" value="FAD/NAD-bd_sf"/>
</dbReference>
<feature type="domain" description="Amine oxidase" evidence="5">
    <location>
        <begin position="68"/>
        <end position="566"/>
    </location>
</feature>
<dbReference type="EC" id="1.4.3.-" evidence="4"/>
<dbReference type="OrthoDB" id="7777654at2759"/>
<keyword evidence="4" id="KW-0274">FAD</keyword>
<dbReference type="Gene3D" id="3.50.50.60">
    <property type="entry name" value="FAD/NAD(P)-binding domain"/>
    <property type="match status" value="1"/>
</dbReference>
<comment type="cofactor">
    <cofactor evidence="1 4">
        <name>FAD</name>
        <dbReference type="ChEBI" id="CHEBI:57692"/>
    </cofactor>
</comment>
<dbReference type="PRINTS" id="PR00757">
    <property type="entry name" value="AMINEOXDASEF"/>
</dbReference>
<dbReference type="AlphaFoldDB" id="A0A8H3F798"/>
<keyword evidence="4" id="KW-0285">Flavoprotein</keyword>
<dbReference type="PANTHER" id="PTHR10742:SF410">
    <property type="entry name" value="LYSINE-SPECIFIC HISTONE DEMETHYLASE 2"/>
    <property type="match status" value="1"/>
</dbReference>
<dbReference type="SUPFAM" id="SSF54373">
    <property type="entry name" value="FAD-linked reductases, C-terminal domain"/>
    <property type="match status" value="1"/>
</dbReference>
<reference evidence="6" key="1">
    <citation type="submission" date="2021-03" db="EMBL/GenBank/DDBJ databases">
        <authorList>
            <person name="Tagirdzhanova G."/>
        </authorList>
    </citation>
    <scope>NUCLEOTIDE SEQUENCE</scope>
</reference>
<protein>
    <recommendedName>
        <fullName evidence="4">Amine oxidase</fullName>
        <ecNumber evidence="4">1.4.3.-</ecNumber>
    </recommendedName>
</protein>
<evidence type="ECO:0000256" key="4">
    <source>
        <dbReference type="RuleBase" id="RU362067"/>
    </source>
</evidence>
<name>A0A8H3F798_9LECA</name>
<comment type="similarity">
    <text evidence="4">Belongs to the flavin monoamine oxidase family.</text>
</comment>
<dbReference type="Pfam" id="PF01593">
    <property type="entry name" value="Amino_oxidase"/>
    <property type="match status" value="1"/>
</dbReference>
<organism evidence="6 7">
    <name type="scientific">Gomphillus americanus</name>
    <dbReference type="NCBI Taxonomy" id="1940652"/>
    <lineage>
        <taxon>Eukaryota</taxon>
        <taxon>Fungi</taxon>
        <taxon>Dikarya</taxon>
        <taxon>Ascomycota</taxon>
        <taxon>Pezizomycotina</taxon>
        <taxon>Lecanoromycetes</taxon>
        <taxon>OSLEUM clade</taxon>
        <taxon>Ostropomycetidae</taxon>
        <taxon>Ostropales</taxon>
        <taxon>Graphidaceae</taxon>
        <taxon>Gomphilloideae</taxon>
        <taxon>Gomphillus</taxon>
    </lineage>
</organism>
<sequence>MHVRQGRVLQGMWKPSLRVQEFCPPNANFNTYGTRKYSRMKITAEMDTQGTRDSQKYHHDVVVIGAGISGLACASKLLQDERFAQSKSLLVLEGRDRIGGRINAVYVDGNRLDTGANWVHGIGTDDKPNPLMKILPHKRYKVFSGAAIFKATGDNTTTSNPGGSVDTTTGKDLIIPSSIARIISSGLWETVGGLHELAAQKSPQEAKATTILQAIKDIDTFRKTYDDLPEEYHQTFGSLMQFIENMEAGPLTENTNKSSKDQSAMSLLEYAIEDFDGDQVFLQDGYIAIINEIAQSLINAKLIRLGTKVERIDWSSKPIRIYTNQGEYTTDNLVCTIPLGVLKEQRSTLFEPRLPSNKEQAIEKLGFGTLDKIFLVFKSPWWTEEPYATHLKNGLVGMLDGSENDTKISDTLMGFTEELPGIEIHKDGTVTPGLRSLTVVNLHSLTGFPVLSCFVSCDVAIKIEAMTDHQAATIVHRALTQWFGQEPPRPEAVHVTRWSQDAFSRGSYSHMIVDKSETSHREVFQHPISNDPGAVLYFAGEHTSRNHFATAHGALISGWREADSILNAD</sequence>
<dbReference type="PANTHER" id="PTHR10742">
    <property type="entry name" value="FLAVIN MONOAMINE OXIDASE"/>
    <property type="match status" value="1"/>
</dbReference>
<evidence type="ECO:0000256" key="3">
    <source>
        <dbReference type="PIRSR" id="PIRSR601613-1"/>
    </source>
</evidence>
<dbReference type="SUPFAM" id="SSF51905">
    <property type="entry name" value="FAD/NAD(P)-binding domain"/>
    <property type="match status" value="1"/>
</dbReference>